<accession>A0ABW0BDY8</accession>
<dbReference type="PANTHER" id="PTHR46268:SF6">
    <property type="entry name" value="UNIVERSAL STRESS PROTEIN UP12"/>
    <property type="match status" value="1"/>
</dbReference>
<evidence type="ECO:0000259" key="2">
    <source>
        <dbReference type="Pfam" id="PF00582"/>
    </source>
</evidence>
<dbReference type="Pfam" id="PF00582">
    <property type="entry name" value="Usp"/>
    <property type="match status" value="2"/>
</dbReference>
<comment type="similarity">
    <text evidence="1">Belongs to the universal stress protein A family.</text>
</comment>
<dbReference type="InterPro" id="IPR014729">
    <property type="entry name" value="Rossmann-like_a/b/a_fold"/>
</dbReference>
<sequence>MSTEIPRGAVVVGVDGSDHAQRAVRWAADHAAVEDRPLALLHAAAPPSPLGTTWLDTMGVDQVMIIEEVTESSNRLLAEAAATATADRPGLAVHQVLRLCDPRQALLDAAADASLIVVGSRGLGAVRGMLLGSVGNAVAKHAACPVAVVRQRDAGGPGAAGVVVGVEGGPADPAVVELAFRYAASHGLTLTAVHCFWDEVRVAEGSHDVPDDEPGLDDQRQLLADALRDGREKFPDVSVRAQLTRGFVDDRLVRASLTAELVVVGHRRKKLLTELIYGSLAPAVVEHAHCSVAVVPSTEPSTGRIHS</sequence>
<proteinExistence type="inferred from homology"/>
<dbReference type="PRINTS" id="PR01438">
    <property type="entry name" value="UNVRSLSTRESS"/>
</dbReference>
<feature type="domain" description="UspA" evidence="2">
    <location>
        <begin position="162"/>
        <end position="296"/>
    </location>
</feature>
<dbReference type="Gene3D" id="3.40.50.620">
    <property type="entry name" value="HUPs"/>
    <property type="match status" value="2"/>
</dbReference>
<comment type="caution">
    <text evidence="3">The sequence shown here is derived from an EMBL/GenBank/DDBJ whole genome shotgun (WGS) entry which is preliminary data.</text>
</comment>
<evidence type="ECO:0000256" key="1">
    <source>
        <dbReference type="ARBA" id="ARBA00008791"/>
    </source>
</evidence>
<dbReference type="RefSeq" id="WP_378586277.1">
    <property type="nucleotide sequence ID" value="NZ_JBHSKD010000002.1"/>
</dbReference>
<keyword evidence="4" id="KW-1185">Reference proteome</keyword>
<organism evidence="3 4">
    <name type="scientific">Nocardioides taihuensis</name>
    <dbReference type="NCBI Taxonomy" id="1835606"/>
    <lineage>
        <taxon>Bacteria</taxon>
        <taxon>Bacillati</taxon>
        <taxon>Actinomycetota</taxon>
        <taxon>Actinomycetes</taxon>
        <taxon>Propionibacteriales</taxon>
        <taxon>Nocardioidaceae</taxon>
        <taxon>Nocardioides</taxon>
    </lineage>
</organism>
<reference evidence="4" key="1">
    <citation type="journal article" date="2019" name="Int. J. Syst. Evol. Microbiol.">
        <title>The Global Catalogue of Microorganisms (GCM) 10K type strain sequencing project: providing services to taxonomists for standard genome sequencing and annotation.</title>
        <authorList>
            <consortium name="The Broad Institute Genomics Platform"/>
            <consortium name="The Broad Institute Genome Sequencing Center for Infectious Disease"/>
            <person name="Wu L."/>
            <person name="Ma J."/>
        </authorList>
    </citation>
    <scope>NUCLEOTIDE SEQUENCE [LARGE SCALE GENOMIC DNA]</scope>
    <source>
        <strain evidence="4">DFY41</strain>
    </source>
</reference>
<dbReference type="SUPFAM" id="SSF52402">
    <property type="entry name" value="Adenine nucleotide alpha hydrolases-like"/>
    <property type="match status" value="2"/>
</dbReference>
<gene>
    <name evidence="3" type="ORF">ACFPGP_02225</name>
</gene>
<dbReference type="InterPro" id="IPR006016">
    <property type="entry name" value="UspA"/>
</dbReference>
<evidence type="ECO:0000313" key="3">
    <source>
        <dbReference type="EMBL" id="MFC5175471.1"/>
    </source>
</evidence>
<protein>
    <submittedName>
        <fullName evidence="3">Universal stress protein</fullName>
    </submittedName>
</protein>
<dbReference type="PANTHER" id="PTHR46268">
    <property type="entry name" value="STRESS RESPONSE PROTEIN NHAX"/>
    <property type="match status" value="1"/>
</dbReference>
<name>A0ABW0BDY8_9ACTN</name>
<evidence type="ECO:0000313" key="4">
    <source>
        <dbReference type="Proteomes" id="UP001596087"/>
    </source>
</evidence>
<dbReference type="Proteomes" id="UP001596087">
    <property type="component" value="Unassembled WGS sequence"/>
</dbReference>
<dbReference type="InterPro" id="IPR006015">
    <property type="entry name" value="Universal_stress_UspA"/>
</dbReference>
<dbReference type="EMBL" id="JBHSKD010000002">
    <property type="protein sequence ID" value="MFC5175471.1"/>
    <property type="molecule type" value="Genomic_DNA"/>
</dbReference>
<feature type="domain" description="UspA" evidence="2">
    <location>
        <begin position="10"/>
        <end position="150"/>
    </location>
</feature>